<feature type="region of interest" description="Disordered" evidence="1">
    <location>
        <begin position="196"/>
        <end position="261"/>
    </location>
</feature>
<dbReference type="RefSeq" id="XP_013240324.1">
    <property type="nucleotide sequence ID" value="XM_013384870.1"/>
</dbReference>
<feature type="compositionally biased region" description="Low complexity" evidence="1">
    <location>
        <begin position="765"/>
        <end position="785"/>
    </location>
</feature>
<feature type="region of interest" description="Disordered" evidence="1">
    <location>
        <begin position="1"/>
        <end position="74"/>
    </location>
</feature>
<feature type="compositionally biased region" description="Basic and acidic residues" evidence="1">
    <location>
        <begin position="54"/>
        <end position="63"/>
    </location>
</feature>
<dbReference type="HOGENOM" id="CLU_325457_0_0_1"/>
<feature type="compositionally biased region" description="Basic residues" evidence="1">
    <location>
        <begin position="352"/>
        <end position="361"/>
    </location>
</feature>
<dbReference type="InParanoid" id="A0A066VES7"/>
<proteinExistence type="predicted"/>
<name>A0A066VES7_TILAU</name>
<comment type="caution">
    <text evidence="2">The sequence shown here is derived from an EMBL/GenBank/DDBJ whole genome shotgun (WGS) entry which is preliminary data.</text>
</comment>
<dbReference type="GeneID" id="25266222"/>
<feature type="region of interest" description="Disordered" evidence="1">
    <location>
        <begin position="129"/>
        <end position="178"/>
    </location>
</feature>
<feature type="region of interest" description="Disordered" evidence="1">
    <location>
        <begin position="615"/>
        <end position="689"/>
    </location>
</feature>
<feature type="compositionally biased region" description="Low complexity" evidence="1">
    <location>
        <begin position="234"/>
        <end position="245"/>
    </location>
</feature>
<feature type="compositionally biased region" description="Polar residues" evidence="1">
    <location>
        <begin position="362"/>
        <end position="376"/>
    </location>
</feature>
<feature type="compositionally biased region" description="Low complexity" evidence="1">
    <location>
        <begin position="204"/>
        <end position="220"/>
    </location>
</feature>
<feature type="compositionally biased region" description="Basic residues" evidence="1">
    <location>
        <begin position="677"/>
        <end position="689"/>
    </location>
</feature>
<organism evidence="2 3">
    <name type="scientific">Tilletiaria anomala (strain ATCC 24038 / CBS 436.72 / UBC 951)</name>
    <dbReference type="NCBI Taxonomy" id="1037660"/>
    <lineage>
        <taxon>Eukaryota</taxon>
        <taxon>Fungi</taxon>
        <taxon>Dikarya</taxon>
        <taxon>Basidiomycota</taxon>
        <taxon>Ustilaginomycotina</taxon>
        <taxon>Exobasidiomycetes</taxon>
        <taxon>Georgefischeriales</taxon>
        <taxon>Tilletiariaceae</taxon>
        <taxon>Tilletiaria</taxon>
    </lineage>
</organism>
<accession>A0A066VES7</accession>
<reference evidence="2 3" key="1">
    <citation type="submission" date="2014-05" db="EMBL/GenBank/DDBJ databases">
        <title>Draft genome sequence of a rare smut relative, Tilletiaria anomala UBC 951.</title>
        <authorList>
            <consortium name="DOE Joint Genome Institute"/>
            <person name="Toome M."/>
            <person name="Kuo A."/>
            <person name="Henrissat B."/>
            <person name="Lipzen A."/>
            <person name="Tritt A."/>
            <person name="Yoshinaga Y."/>
            <person name="Zane M."/>
            <person name="Barry K."/>
            <person name="Grigoriev I.V."/>
            <person name="Spatafora J.W."/>
            <person name="Aimea M.C."/>
        </authorList>
    </citation>
    <scope>NUCLEOTIDE SEQUENCE [LARGE SCALE GENOMIC DNA]</scope>
    <source>
        <strain evidence="2 3">UBC 951</strain>
    </source>
</reference>
<dbReference type="AlphaFoldDB" id="A0A066VES7"/>
<gene>
    <name evidence="2" type="ORF">K437DRAFT_270918</name>
</gene>
<feature type="compositionally biased region" description="Low complexity" evidence="1">
    <location>
        <begin position="622"/>
        <end position="643"/>
    </location>
</feature>
<feature type="compositionally biased region" description="Low complexity" evidence="1">
    <location>
        <begin position="165"/>
        <end position="178"/>
    </location>
</feature>
<dbReference type="EMBL" id="JMSN01000143">
    <property type="protein sequence ID" value="KDN37259.1"/>
    <property type="molecule type" value="Genomic_DNA"/>
</dbReference>
<evidence type="ECO:0000256" key="1">
    <source>
        <dbReference type="SAM" id="MobiDB-lite"/>
    </source>
</evidence>
<feature type="compositionally biased region" description="Low complexity" evidence="1">
    <location>
        <begin position="576"/>
        <end position="585"/>
    </location>
</feature>
<evidence type="ECO:0000313" key="2">
    <source>
        <dbReference type="EMBL" id="KDN37259.1"/>
    </source>
</evidence>
<sequence length="886" mass="93678">MPEPAVLRVRPDERQSSTKDSTSLWPGSGLVSADSVLPGSRSKLVPPAASGTRKPLDRSDMTESHSSAISKRSCDYSAVGSEMSARTKSGANTSITLALHLIALPSSLTARLPTTSSLASWLSGTPALNAAQQNDPSISTPSDNARSTDDEDDMPVRRGSRPRSRSSSSIASPASRSIAFRRPSVAPFRSRLEELQDVSGIAESSSSSSSDSDSPPTSSSRRCKPRVDGHRRASSANSADSTNSSPCKRRATLSSTGAAKELRVTADHRTIEETLQALAAPSRFPGLASTSTPLRNAPRRPFLGDAYEDYSAFCPRQLTHSPTRSVRVMPTLDEKSTPVDRGVLRNFDTSSPKRRSRHTKHPTVTPSISSTRTSLVNGTELPGLGLLAPPRSTSAVTLVTANCLDHVEYDKQRPRITMRFRDPWHPDHKPSPLQHPGSPASICSVPLLTISGANSSPTCKNDVLPNTPRGSLSLRRKRHATASDVPSLVFSGPWLDTGTCSRADFTPSGCVRSLPRLAHSLTMDGSLDSLLAGNSEGDVHANARTSLQASRLREMEGRLCGLYAERGMNKLPSPSPSRATPTRSAQRFIRSQSVASVWPSLMASSAVGVREAGAPPLSCNTSSPLGSPRAAAAAGTSASSLGRNRGWTDAKDSEGTVGLPPLSPTLQGAFGFGEGRSRRRPTHARMRSAKRFEDLQIDVGLAKANQATLERRPPLLAHRQGHSDYTSEAGHMRPSSSCTRQAPFFPFSPQLPDGGASDLETPPLSAASASSMSSESDAESSSGSGNECSPHPASVLASGSGFLGTLGAKPPSALRLAVKGVAEDVASLEEALLIATLGPAAGRNRRSSSFSKDSMKLKVVRASLVAPPDLRGTTMSRHRSLADDCE</sequence>
<protein>
    <submittedName>
        <fullName evidence="2">Uncharacterized protein</fullName>
    </submittedName>
</protein>
<feature type="compositionally biased region" description="Polar residues" evidence="1">
    <location>
        <begin position="130"/>
        <end position="145"/>
    </location>
</feature>
<feature type="region of interest" description="Disordered" evidence="1">
    <location>
        <begin position="566"/>
        <end position="586"/>
    </location>
</feature>
<feature type="region of interest" description="Disordered" evidence="1">
    <location>
        <begin position="342"/>
        <end position="376"/>
    </location>
</feature>
<keyword evidence="3" id="KW-1185">Reference proteome</keyword>
<evidence type="ECO:0000313" key="3">
    <source>
        <dbReference type="Proteomes" id="UP000027361"/>
    </source>
</evidence>
<feature type="region of interest" description="Disordered" evidence="1">
    <location>
        <begin position="705"/>
        <end position="792"/>
    </location>
</feature>
<dbReference type="Proteomes" id="UP000027361">
    <property type="component" value="Unassembled WGS sequence"/>
</dbReference>